<feature type="region of interest" description="Disordered" evidence="9">
    <location>
        <begin position="140"/>
        <end position="175"/>
    </location>
</feature>
<dbReference type="InterPro" id="IPR040309">
    <property type="entry name" value="Naf1"/>
</dbReference>
<dbReference type="GO" id="GO:0001522">
    <property type="term" value="P:pseudouridine synthesis"/>
    <property type="evidence" value="ECO:0007669"/>
    <property type="project" value="InterPro"/>
</dbReference>
<evidence type="ECO:0000313" key="11">
    <source>
        <dbReference type="Proteomes" id="UP000800092"/>
    </source>
</evidence>
<keyword evidence="5" id="KW-0698">rRNA processing</keyword>
<dbReference type="Proteomes" id="UP000800092">
    <property type="component" value="Unassembled WGS sequence"/>
</dbReference>
<feature type="compositionally biased region" description="Basic and acidic residues" evidence="9">
    <location>
        <begin position="334"/>
        <end position="344"/>
    </location>
</feature>
<keyword evidence="11" id="KW-1185">Reference proteome</keyword>
<dbReference type="InterPro" id="IPR009000">
    <property type="entry name" value="Transl_B-barrel_sf"/>
</dbReference>
<feature type="compositionally biased region" description="Basic and acidic residues" evidence="9">
    <location>
        <begin position="302"/>
        <end position="317"/>
    </location>
</feature>
<organism evidence="10 11">
    <name type="scientific">Viridothelium virens</name>
    <name type="common">Speckled blister lichen</name>
    <name type="synonym">Trypethelium virens</name>
    <dbReference type="NCBI Taxonomy" id="1048519"/>
    <lineage>
        <taxon>Eukaryota</taxon>
        <taxon>Fungi</taxon>
        <taxon>Dikarya</taxon>
        <taxon>Ascomycota</taxon>
        <taxon>Pezizomycotina</taxon>
        <taxon>Dothideomycetes</taxon>
        <taxon>Dothideomycetes incertae sedis</taxon>
        <taxon>Trypetheliales</taxon>
        <taxon>Trypetheliaceae</taxon>
        <taxon>Viridothelium</taxon>
    </lineage>
</organism>
<evidence type="ECO:0000256" key="7">
    <source>
        <dbReference type="ARBA" id="ARBA00022884"/>
    </source>
</evidence>
<feature type="compositionally biased region" description="Low complexity" evidence="9">
    <location>
        <begin position="365"/>
        <end position="389"/>
    </location>
</feature>
<dbReference type="SUPFAM" id="SSF50447">
    <property type="entry name" value="Translation proteins"/>
    <property type="match status" value="1"/>
</dbReference>
<dbReference type="GO" id="GO:0000493">
    <property type="term" value="P:box H/ACA snoRNP assembly"/>
    <property type="evidence" value="ECO:0007669"/>
    <property type="project" value="InterPro"/>
</dbReference>
<evidence type="ECO:0000256" key="6">
    <source>
        <dbReference type="ARBA" id="ARBA00022553"/>
    </source>
</evidence>
<dbReference type="OrthoDB" id="21550at2759"/>
<name>A0A6A6GXN4_VIRVR</name>
<protein>
    <recommendedName>
        <fullName evidence="3">H/ACA ribonucleoprotein complex non-core subunit NAF1</fullName>
    </recommendedName>
</protein>
<evidence type="ECO:0000313" key="10">
    <source>
        <dbReference type="EMBL" id="KAF2230240.1"/>
    </source>
</evidence>
<reference evidence="10" key="1">
    <citation type="journal article" date="2020" name="Stud. Mycol.">
        <title>101 Dothideomycetes genomes: a test case for predicting lifestyles and emergence of pathogens.</title>
        <authorList>
            <person name="Haridas S."/>
            <person name="Albert R."/>
            <person name="Binder M."/>
            <person name="Bloem J."/>
            <person name="Labutti K."/>
            <person name="Salamov A."/>
            <person name="Andreopoulos B."/>
            <person name="Baker S."/>
            <person name="Barry K."/>
            <person name="Bills G."/>
            <person name="Bluhm B."/>
            <person name="Cannon C."/>
            <person name="Castanera R."/>
            <person name="Culley D."/>
            <person name="Daum C."/>
            <person name="Ezra D."/>
            <person name="Gonzalez J."/>
            <person name="Henrissat B."/>
            <person name="Kuo A."/>
            <person name="Liang C."/>
            <person name="Lipzen A."/>
            <person name="Lutzoni F."/>
            <person name="Magnuson J."/>
            <person name="Mondo S."/>
            <person name="Nolan M."/>
            <person name="Ohm R."/>
            <person name="Pangilinan J."/>
            <person name="Park H.-J."/>
            <person name="Ramirez L."/>
            <person name="Alfaro M."/>
            <person name="Sun H."/>
            <person name="Tritt A."/>
            <person name="Yoshinaga Y."/>
            <person name="Zwiers L.-H."/>
            <person name="Turgeon B."/>
            <person name="Goodwin S."/>
            <person name="Spatafora J."/>
            <person name="Crous P."/>
            <person name="Grigoriev I."/>
        </authorList>
    </citation>
    <scope>NUCLEOTIDE SEQUENCE</scope>
    <source>
        <strain evidence="10">Tuck. ex Michener</strain>
    </source>
</reference>
<evidence type="ECO:0000256" key="2">
    <source>
        <dbReference type="ARBA" id="ARBA00009801"/>
    </source>
</evidence>
<keyword evidence="7" id="KW-0694">RNA-binding</keyword>
<accession>A0A6A6GXN4</accession>
<dbReference type="Gene3D" id="2.40.10.230">
    <property type="entry name" value="Probable tRNA pseudouridine synthase domain"/>
    <property type="match status" value="1"/>
</dbReference>
<dbReference type="GO" id="GO:0006364">
    <property type="term" value="P:rRNA processing"/>
    <property type="evidence" value="ECO:0007669"/>
    <property type="project" value="UniProtKB-KW"/>
</dbReference>
<dbReference type="PANTHER" id="PTHR31633">
    <property type="entry name" value="H/ACA RIBONUCLEOPROTEIN COMPLEX NON-CORE SUBUNIT NAF1"/>
    <property type="match status" value="1"/>
</dbReference>
<gene>
    <name evidence="10" type="ORF">EV356DRAFT_520071</name>
</gene>
<keyword evidence="4" id="KW-0690">Ribosome biogenesis</keyword>
<dbReference type="GO" id="GO:0005634">
    <property type="term" value="C:nucleus"/>
    <property type="evidence" value="ECO:0007669"/>
    <property type="project" value="UniProtKB-SubCell"/>
</dbReference>
<comment type="similarity">
    <text evidence="2">Belongs to the NAF1 family.</text>
</comment>
<feature type="region of interest" description="Disordered" evidence="9">
    <location>
        <begin position="1"/>
        <end position="126"/>
    </location>
</feature>
<feature type="compositionally biased region" description="Basic and acidic residues" evidence="9">
    <location>
        <begin position="154"/>
        <end position="168"/>
    </location>
</feature>
<evidence type="ECO:0000256" key="8">
    <source>
        <dbReference type="ARBA" id="ARBA00023242"/>
    </source>
</evidence>
<evidence type="ECO:0000256" key="5">
    <source>
        <dbReference type="ARBA" id="ARBA00022552"/>
    </source>
</evidence>
<dbReference type="GO" id="GO:0003723">
    <property type="term" value="F:RNA binding"/>
    <property type="evidence" value="ECO:0007669"/>
    <property type="project" value="UniProtKB-KW"/>
</dbReference>
<feature type="compositionally biased region" description="Acidic residues" evidence="9">
    <location>
        <begin position="288"/>
        <end position="301"/>
    </location>
</feature>
<feature type="compositionally biased region" description="Acidic residues" evidence="9">
    <location>
        <begin position="143"/>
        <end position="153"/>
    </location>
</feature>
<feature type="region of interest" description="Disordered" evidence="9">
    <location>
        <begin position="282"/>
        <end position="521"/>
    </location>
</feature>
<feature type="compositionally biased region" description="Pro residues" evidence="9">
    <location>
        <begin position="455"/>
        <end position="464"/>
    </location>
</feature>
<dbReference type="InterPro" id="IPR007504">
    <property type="entry name" value="H/ACA_rnp_Gar1/Naf1"/>
</dbReference>
<evidence type="ECO:0000256" key="3">
    <source>
        <dbReference type="ARBA" id="ARBA00021438"/>
    </source>
</evidence>
<keyword evidence="8" id="KW-0539">Nucleus</keyword>
<dbReference type="Pfam" id="PF04410">
    <property type="entry name" value="Gar1"/>
    <property type="match status" value="1"/>
</dbReference>
<evidence type="ECO:0000256" key="4">
    <source>
        <dbReference type="ARBA" id="ARBA00022517"/>
    </source>
</evidence>
<feature type="compositionally biased region" description="Low complexity" evidence="9">
    <location>
        <begin position="417"/>
        <end position="454"/>
    </location>
</feature>
<comment type="subcellular location">
    <subcellularLocation>
        <location evidence="1">Nucleus</location>
    </subcellularLocation>
</comment>
<dbReference type="GO" id="GO:0005732">
    <property type="term" value="C:sno(s)RNA-containing ribonucleoprotein complex"/>
    <property type="evidence" value="ECO:0007669"/>
    <property type="project" value="InterPro"/>
</dbReference>
<feature type="compositionally biased region" description="Pro residues" evidence="9">
    <location>
        <begin position="390"/>
        <end position="399"/>
    </location>
</feature>
<dbReference type="AlphaFoldDB" id="A0A6A6GXN4"/>
<proteinExistence type="inferred from homology"/>
<keyword evidence="6" id="KW-0597">Phosphoprotein</keyword>
<evidence type="ECO:0000256" key="1">
    <source>
        <dbReference type="ARBA" id="ARBA00004123"/>
    </source>
</evidence>
<dbReference type="PANTHER" id="PTHR31633:SF1">
    <property type="entry name" value="H_ACA RIBONUCLEOPROTEIN COMPLEX NON-CORE SUBUNIT NAF1"/>
    <property type="match status" value="1"/>
</dbReference>
<dbReference type="InterPro" id="IPR038664">
    <property type="entry name" value="Gar1/Naf1_Cbf5-bd_sf"/>
</dbReference>
<feature type="compositionally biased region" description="Acidic residues" evidence="9">
    <location>
        <begin position="45"/>
        <end position="62"/>
    </location>
</feature>
<dbReference type="EMBL" id="ML991845">
    <property type="protein sequence ID" value="KAF2230240.1"/>
    <property type="molecule type" value="Genomic_DNA"/>
</dbReference>
<sequence>MADNSDNRAQPSGAQNPMAIPGLGELGREGQGAGAEPAREARESESEDSTESSDSVEGETSDGELAVTGKGEDSEGEGEGAGEDGPGNRRAGSSRHLQAVLEKWSLEEEGGAVEGDGSGAEEEDPLFNKLAADPSVAALLEGDVGEDRDEGDDVEKAPRTKHEVEPERSVPQNVGDTIDEPIELLGEVDGILRGDAQAVVRSARSGDEEVVDFGTPLCLETKRVIGHISDIVAQVNEPRYIVDFKSYEAMEGLGIKLKAKVYYFTKSAKSLRTVGLKEQKFTDASNKDDEEAGESDSESDDERAAAKAKADREIKRNERAKRHKDYAALFADPVMDKWGDEANRAKPPRRSTHTQPSRGGNYGGRPQQQRQQQQQQQQPYYQQQPLGAMLPPPMPPPQMHPQYQQRPQYPPPPPPQYGMVPQHPQPNFSSFSVPPVSPAVPSYGSQLPQPQGYAYPPPPPPPQQQQPATQDPRRQARPPPPPGASDASVQGWATPSAFGAYGPQGRGYGRGNPYPPPGGQR</sequence>
<evidence type="ECO:0000256" key="9">
    <source>
        <dbReference type="SAM" id="MobiDB-lite"/>
    </source>
</evidence>